<dbReference type="EMBL" id="LFBV01000011">
    <property type="protein sequence ID" value="OKH90709.1"/>
    <property type="molecule type" value="Genomic_DNA"/>
</dbReference>
<gene>
    <name evidence="2" type="ORF">AB852_34480</name>
</gene>
<dbReference type="SUPFAM" id="SSF53850">
    <property type="entry name" value="Periplasmic binding protein-like II"/>
    <property type="match status" value="1"/>
</dbReference>
<evidence type="ECO:0000256" key="1">
    <source>
        <dbReference type="ARBA" id="ARBA00006987"/>
    </source>
</evidence>
<dbReference type="Proteomes" id="UP000186455">
    <property type="component" value="Unassembled WGS sequence"/>
</dbReference>
<accession>A0A1Q4UYW4</accession>
<dbReference type="PANTHER" id="PTHR42928">
    <property type="entry name" value="TRICARBOXYLATE-BINDING PROTEIN"/>
    <property type="match status" value="1"/>
</dbReference>
<comment type="similarity">
    <text evidence="1">Belongs to the UPF0065 (bug) family.</text>
</comment>
<protein>
    <recommendedName>
        <fullName evidence="4">C4-dicarboxylate ABC transporter substrate-binding protein</fullName>
    </recommendedName>
</protein>
<reference evidence="2 3" key="1">
    <citation type="submission" date="2015-06" db="EMBL/GenBank/DDBJ databases">
        <title>Cloning and characterization of the uncialamcin biosynthetic gene cluster.</title>
        <authorList>
            <person name="Yan X."/>
            <person name="Huang T."/>
            <person name="Ge H."/>
            <person name="Shen B."/>
        </authorList>
    </citation>
    <scope>NUCLEOTIDE SEQUENCE [LARGE SCALE GENOMIC DNA]</scope>
    <source>
        <strain evidence="2 3">DCA2648</strain>
    </source>
</reference>
<dbReference type="Gene3D" id="3.40.190.150">
    <property type="entry name" value="Bordetella uptake gene, domain 1"/>
    <property type="match status" value="1"/>
</dbReference>
<dbReference type="InterPro" id="IPR005064">
    <property type="entry name" value="BUG"/>
</dbReference>
<proteinExistence type="inferred from homology"/>
<evidence type="ECO:0008006" key="4">
    <source>
        <dbReference type="Google" id="ProtNLM"/>
    </source>
</evidence>
<dbReference type="CDD" id="cd07012">
    <property type="entry name" value="PBP2_Bug_TTT"/>
    <property type="match status" value="1"/>
</dbReference>
<dbReference type="PROSITE" id="PS51257">
    <property type="entry name" value="PROKAR_LIPOPROTEIN"/>
    <property type="match status" value="1"/>
</dbReference>
<dbReference type="Gene3D" id="3.40.190.10">
    <property type="entry name" value="Periplasmic binding protein-like II"/>
    <property type="match status" value="1"/>
</dbReference>
<dbReference type="GeneID" id="96796323"/>
<dbReference type="RefSeq" id="WP_073794952.1">
    <property type="nucleotide sequence ID" value="NZ_CP109290.1"/>
</dbReference>
<dbReference type="Pfam" id="PF03401">
    <property type="entry name" value="TctC"/>
    <property type="match status" value="1"/>
</dbReference>
<name>A0A1Q4UYW4_9ACTN</name>
<dbReference type="AlphaFoldDB" id="A0A1Q4UYW4"/>
<evidence type="ECO:0000313" key="2">
    <source>
        <dbReference type="EMBL" id="OKH90709.1"/>
    </source>
</evidence>
<comment type="caution">
    <text evidence="2">The sequence shown here is derived from an EMBL/GenBank/DDBJ whole genome shotgun (WGS) entry which is preliminary data.</text>
</comment>
<dbReference type="PIRSF" id="PIRSF017082">
    <property type="entry name" value="YflP"/>
    <property type="match status" value="1"/>
</dbReference>
<keyword evidence="3" id="KW-1185">Reference proteome</keyword>
<dbReference type="PANTHER" id="PTHR42928:SF3">
    <property type="entry name" value="UPF0065 PROTEIN YFLP"/>
    <property type="match status" value="1"/>
</dbReference>
<dbReference type="STRING" id="1048205.AB852_34480"/>
<sequence>MKITRTAATTAAAVLALSACGSSEDPASDAEPEALDRLEIIAPAAPGSGWDRTARGTQDALRFAGLAKSPEVTNVAGASGTVALSKFAPQKGKEDLWITSGLAMMSGVISNGTEATLDDLTPLARLMGEYEVVVTPTNSPYKSVDDLFAAIKEDPESVAIAGGSVGSADHIYIGLLARHYGVKPADIKYVPNSGGGEATTALLSGKAQAGVSGLSEFAPQIKSGRVKGLLVSSLEPVDGPPFEQTAADVDKSLEFQNWRSMMAPGDLDDALKTRYVETLKEMHGTEGWKDIAAENAWNDNFLAGDEFATWLKEENSRVKEILGELGLAKN</sequence>
<evidence type="ECO:0000313" key="3">
    <source>
        <dbReference type="Proteomes" id="UP000186455"/>
    </source>
</evidence>
<organism evidence="2 3">
    <name type="scientific">Streptomyces uncialis</name>
    <dbReference type="NCBI Taxonomy" id="1048205"/>
    <lineage>
        <taxon>Bacteria</taxon>
        <taxon>Bacillati</taxon>
        <taxon>Actinomycetota</taxon>
        <taxon>Actinomycetes</taxon>
        <taxon>Kitasatosporales</taxon>
        <taxon>Streptomycetaceae</taxon>
        <taxon>Streptomyces</taxon>
    </lineage>
</organism>
<dbReference type="InterPro" id="IPR042100">
    <property type="entry name" value="Bug_dom1"/>
</dbReference>